<protein>
    <recommendedName>
        <fullName evidence="4">Leucyl/phenylalanyl-tRNA--protein transferase</fullName>
        <ecNumber evidence="4">2.3.2.6</ecNumber>
    </recommendedName>
    <alternativeName>
        <fullName evidence="4">L/F-transferase</fullName>
    </alternativeName>
    <alternativeName>
        <fullName evidence="4">Leucyltransferase</fullName>
    </alternativeName>
    <alternativeName>
        <fullName evidence="4">Phenyalanyltransferase</fullName>
    </alternativeName>
</protein>
<evidence type="ECO:0000256" key="1">
    <source>
        <dbReference type="ARBA" id="ARBA00022490"/>
    </source>
</evidence>
<keyword evidence="2 4" id="KW-0808">Transferase</keyword>
<comment type="catalytic activity">
    <reaction evidence="4">
        <text>N-terminal L-arginyl-[protein] + L-leucyl-tRNA(Leu) = N-terminal L-leucyl-L-arginyl-[protein] + tRNA(Leu) + H(+)</text>
        <dbReference type="Rhea" id="RHEA:50416"/>
        <dbReference type="Rhea" id="RHEA-COMP:9613"/>
        <dbReference type="Rhea" id="RHEA-COMP:9622"/>
        <dbReference type="Rhea" id="RHEA-COMP:12672"/>
        <dbReference type="Rhea" id="RHEA-COMP:12673"/>
        <dbReference type="ChEBI" id="CHEBI:15378"/>
        <dbReference type="ChEBI" id="CHEBI:64719"/>
        <dbReference type="ChEBI" id="CHEBI:78442"/>
        <dbReference type="ChEBI" id="CHEBI:78494"/>
        <dbReference type="ChEBI" id="CHEBI:133044"/>
        <dbReference type="EC" id="2.3.2.6"/>
    </reaction>
</comment>
<feature type="region of interest" description="Disordered" evidence="5">
    <location>
        <begin position="1"/>
        <end position="27"/>
    </location>
</feature>
<dbReference type="Gene3D" id="3.30.70.3550">
    <property type="entry name" value="Leucyl/phenylalanyl-tRNA-protein transferase, N-terminal domain"/>
    <property type="match status" value="1"/>
</dbReference>
<name>A0A839HQT8_9BURK</name>
<comment type="subcellular location">
    <subcellularLocation>
        <location evidence="4">Cytoplasm</location>
    </subcellularLocation>
</comment>
<evidence type="ECO:0000313" key="7">
    <source>
        <dbReference type="Proteomes" id="UP000586093"/>
    </source>
</evidence>
<reference evidence="6 7" key="1">
    <citation type="submission" date="2020-08" db="EMBL/GenBank/DDBJ databases">
        <title>Aquariorum lacteus gen. nov., sp. nov., a new member of the family Comamonadaceae, isolated from freshwater aquarium.</title>
        <authorList>
            <person name="Chun S.-J."/>
        </authorList>
    </citation>
    <scope>NUCLEOTIDE SEQUENCE [LARGE SCALE GENOMIC DNA]</scope>
    <source>
        <strain evidence="6 7">SJAQ100</strain>
    </source>
</reference>
<dbReference type="InterPro" id="IPR016181">
    <property type="entry name" value="Acyl_CoA_acyltransferase"/>
</dbReference>
<proteinExistence type="inferred from homology"/>
<evidence type="ECO:0000256" key="5">
    <source>
        <dbReference type="SAM" id="MobiDB-lite"/>
    </source>
</evidence>
<comment type="catalytic activity">
    <reaction evidence="4">
        <text>L-phenylalanyl-tRNA(Phe) + an N-terminal L-alpha-aminoacyl-[protein] = an N-terminal L-phenylalanyl-L-alpha-aminoacyl-[protein] + tRNA(Phe)</text>
        <dbReference type="Rhea" id="RHEA:43632"/>
        <dbReference type="Rhea" id="RHEA-COMP:9668"/>
        <dbReference type="Rhea" id="RHEA-COMP:9699"/>
        <dbReference type="Rhea" id="RHEA-COMP:10636"/>
        <dbReference type="Rhea" id="RHEA-COMP:10637"/>
        <dbReference type="ChEBI" id="CHEBI:78442"/>
        <dbReference type="ChEBI" id="CHEBI:78531"/>
        <dbReference type="ChEBI" id="CHEBI:78597"/>
        <dbReference type="ChEBI" id="CHEBI:83561"/>
        <dbReference type="EC" id="2.3.2.6"/>
    </reaction>
</comment>
<dbReference type="EMBL" id="JACIVI010000001">
    <property type="protein sequence ID" value="MBB1161810.1"/>
    <property type="molecule type" value="Genomic_DNA"/>
</dbReference>
<gene>
    <name evidence="4" type="primary">aat</name>
    <name evidence="6" type="ORF">H4F90_07450</name>
</gene>
<dbReference type="PANTHER" id="PTHR30098:SF2">
    <property type="entry name" value="LEUCYL_PHENYLALANYL-TRNA--PROTEIN TRANSFERASE"/>
    <property type="match status" value="1"/>
</dbReference>
<dbReference type="RefSeq" id="WP_182662880.1">
    <property type="nucleotide sequence ID" value="NZ_JACIVI010000001.1"/>
</dbReference>
<dbReference type="HAMAP" id="MF_00688">
    <property type="entry name" value="Leu_Phe_trans"/>
    <property type="match status" value="1"/>
</dbReference>
<dbReference type="InterPro" id="IPR042221">
    <property type="entry name" value="Leu/Phe-tRNA_Trfase_N"/>
</dbReference>
<dbReference type="Pfam" id="PF03588">
    <property type="entry name" value="Leu_Phe_trans"/>
    <property type="match status" value="1"/>
</dbReference>
<evidence type="ECO:0000313" key="6">
    <source>
        <dbReference type="EMBL" id="MBB1161810.1"/>
    </source>
</evidence>
<dbReference type="Proteomes" id="UP000586093">
    <property type="component" value="Unassembled WGS sequence"/>
</dbReference>
<dbReference type="InterPro" id="IPR042203">
    <property type="entry name" value="Leu/Phe-tRNA_Trfase_C"/>
</dbReference>
<organism evidence="6 7">
    <name type="scientific">Aquariibacter albus</name>
    <dbReference type="NCBI Taxonomy" id="2759899"/>
    <lineage>
        <taxon>Bacteria</taxon>
        <taxon>Pseudomonadati</taxon>
        <taxon>Pseudomonadota</taxon>
        <taxon>Betaproteobacteria</taxon>
        <taxon>Burkholderiales</taxon>
        <taxon>Sphaerotilaceae</taxon>
        <taxon>Aquariibacter</taxon>
    </lineage>
</organism>
<keyword evidence="3 4" id="KW-0012">Acyltransferase</keyword>
<evidence type="ECO:0000256" key="4">
    <source>
        <dbReference type="HAMAP-Rule" id="MF_00688"/>
    </source>
</evidence>
<sequence>MIPWLDDSPLGEADFPPTDQALGPDSPAPGLLCAGGRLTPARLEAAYRRGIFPWFSPGQPPLWWSPDPRMVLRVEDFRLSHSLRKTIRRFLADPRCELRFDHDFAAVIAACASTPRAGQQGTWIVPSLRRAYLDWHRQGRVHSIETWIDGELVGGLYCVGLGRMVFGESMFARRSDASKIALAALVAFCRASGRPLIDCQQNTRHLASLGGVEWTRRAFEAHLRELLDAAPDPKAPQAGTAGAWTYDPAHWSSLGLAAPDAVSSPPAAPPSLP</sequence>
<dbReference type="PANTHER" id="PTHR30098">
    <property type="entry name" value="LEUCYL/PHENYLALANYL-TRNA--PROTEIN TRANSFERASE"/>
    <property type="match status" value="1"/>
</dbReference>
<comment type="similarity">
    <text evidence="4">Belongs to the L/F-transferase family.</text>
</comment>
<comment type="function">
    <text evidence="4">Functions in the N-end rule pathway of protein degradation where it conjugates Leu, Phe and, less efficiently, Met from aminoacyl-tRNAs to the N-termini of proteins containing an N-terminal arginine or lysine.</text>
</comment>
<keyword evidence="1 4" id="KW-0963">Cytoplasm</keyword>
<dbReference type="GO" id="GO:0008914">
    <property type="term" value="F:leucyl-tRNA--protein transferase activity"/>
    <property type="evidence" value="ECO:0007669"/>
    <property type="project" value="UniProtKB-UniRule"/>
</dbReference>
<accession>A0A839HQT8</accession>
<dbReference type="Gene3D" id="3.40.630.70">
    <property type="entry name" value="Leucyl/phenylalanyl-tRNA-protein transferase, C-terminal domain"/>
    <property type="match status" value="1"/>
</dbReference>
<comment type="catalytic activity">
    <reaction evidence="4">
        <text>N-terminal L-lysyl-[protein] + L-leucyl-tRNA(Leu) = N-terminal L-leucyl-L-lysyl-[protein] + tRNA(Leu) + H(+)</text>
        <dbReference type="Rhea" id="RHEA:12340"/>
        <dbReference type="Rhea" id="RHEA-COMP:9613"/>
        <dbReference type="Rhea" id="RHEA-COMP:9622"/>
        <dbReference type="Rhea" id="RHEA-COMP:12670"/>
        <dbReference type="Rhea" id="RHEA-COMP:12671"/>
        <dbReference type="ChEBI" id="CHEBI:15378"/>
        <dbReference type="ChEBI" id="CHEBI:65249"/>
        <dbReference type="ChEBI" id="CHEBI:78442"/>
        <dbReference type="ChEBI" id="CHEBI:78494"/>
        <dbReference type="ChEBI" id="CHEBI:133043"/>
        <dbReference type="EC" id="2.3.2.6"/>
    </reaction>
</comment>
<dbReference type="InterPro" id="IPR004616">
    <property type="entry name" value="Leu/Phe-tRNA_Trfase"/>
</dbReference>
<dbReference type="SUPFAM" id="SSF55729">
    <property type="entry name" value="Acyl-CoA N-acyltransferases (Nat)"/>
    <property type="match status" value="1"/>
</dbReference>
<dbReference type="EC" id="2.3.2.6" evidence="4"/>
<comment type="caution">
    <text evidence="6">The sequence shown here is derived from an EMBL/GenBank/DDBJ whole genome shotgun (WGS) entry which is preliminary data.</text>
</comment>
<dbReference type="GO" id="GO:0005737">
    <property type="term" value="C:cytoplasm"/>
    <property type="evidence" value="ECO:0007669"/>
    <property type="project" value="UniProtKB-SubCell"/>
</dbReference>
<keyword evidence="7" id="KW-1185">Reference proteome</keyword>
<evidence type="ECO:0000256" key="2">
    <source>
        <dbReference type="ARBA" id="ARBA00022679"/>
    </source>
</evidence>
<dbReference type="NCBIfam" id="TIGR00667">
    <property type="entry name" value="aat"/>
    <property type="match status" value="1"/>
</dbReference>
<evidence type="ECO:0000256" key="3">
    <source>
        <dbReference type="ARBA" id="ARBA00023315"/>
    </source>
</evidence>
<dbReference type="AlphaFoldDB" id="A0A839HQT8"/>
<dbReference type="GO" id="GO:0030163">
    <property type="term" value="P:protein catabolic process"/>
    <property type="evidence" value="ECO:0007669"/>
    <property type="project" value="UniProtKB-UniRule"/>
</dbReference>